<dbReference type="GO" id="GO:0007165">
    <property type="term" value="P:signal transduction"/>
    <property type="evidence" value="ECO:0007669"/>
    <property type="project" value="UniProtKB-KW"/>
</dbReference>
<dbReference type="InterPro" id="IPR003660">
    <property type="entry name" value="HAMP_dom"/>
</dbReference>
<keyword evidence="5 9" id="KW-1133">Transmembrane helix</keyword>
<evidence type="ECO:0000256" key="4">
    <source>
        <dbReference type="ARBA" id="ARBA00022692"/>
    </source>
</evidence>
<evidence type="ECO:0000256" key="8">
    <source>
        <dbReference type="PROSITE-ProRule" id="PRU00284"/>
    </source>
</evidence>
<keyword evidence="4 9" id="KW-0812">Transmembrane</keyword>
<dbReference type="SMART" id="SM00304">
    <property type="entry name" value="HAMP"/>
    <property type="match status" value="1"/>
</dbReference>
<keyword evidence="3" id="KW-0145">Chemotaxis</keyword>
<dbReference type="InterPro" id="IPR004089">
    <property type="entry name" value="MCPsignal_dom"/>
</dbReference>
<protein>
    <submittedName>
        <fullName evidence="12">HAMP domain-containing protein</fullName>
    </submittedName>
</protein>
<evidence type="ECO:0000256" key="9">
    <source>
        <dbReference type="SAM" id="Phobius"/>
    </source>
</evidence>
<organism evidence="12 13">
    <name type="scientific">Treponema pedis</name>
    <dbReference type="NCBI Taxonomy" id="409322"/>
    <lineage>
        <taxon>Bacteria</taxon>
        <taxon>Pseudomonadati</taxon>
        <taxon>Spirochaetota</taxon>
        <taxon>Spirochaetia</taxon>
        <taxon>Spirochaetales</taxon>
        <taxon>Treponemataceae</taxon>
        <taxon>Treponema</taxon>
    </lineage>
</organism>
<name>A0A7S6WRK4_9SPIR</name>
<dbReference type="GO" id="GO:0006935">
    <property type="term" value="P:chemotaxis"/>
    <property type="evidence" value="ECO:0007669"/>
    <property type="project" value="UniProtKB-KW"/>
</dbReference>
<dbReference type="CDD" id="cd06225">
    <property type="entry name" value="HAMP"/>
    <property type="match status" value="1"/>
</dbReference>
<feature type="transmembrane region" description="Helical" evidence="9">
    <location>
        <begin position="35"/>
        <end position="55"/>
    </location>
</feature>
<dbReference type="Proteomes" id="UP000593915">
    <property type="component" value="Chromosome"/>
</dbReference>
<evidence type="ECO:0000313" key="12">
    <source>
        <dbReference type="EMBL" id="QOW62033.1"/>
    </source>
</evidence>
<evidence type="ECO:0000256" key="6">
    <source>
        <dbReference type="ARBA" id="ARBA00023136"/>
    </source>
</evidence>
<dbReference type="CDD" id="cd12914">
    <property type="entry name" value="PDC1_DGC_like"/>
    <property type="match status" value="1"/>
</dbReference>
<dbReference type="Pfam" id="PF00672">
    <property type="entry name" value="HAMP"/>
    <property type="match status" value="1"/>
</dbReference>
<dbReference type="RefSeq" id="WP_194077532.1">
    <property type="nucleotide sequence ID" value="NZ_CP061839.1"/>
</dbReference>
<keyword evidence="2" id="KW-1003">Cell membrane</keyword>
<evidence type="ECO:0000256" key="7">
    <source>
        <dbReference type="ARBA" id="ARBA00029447"/>
    </source>
</evidence>
<feature type="transmembrane region" description="Helical" evidence="9">
    <location>
        <begin position="314"/>
        <end position="338"/>
    </location>
</feature>
<keyword evidence="6 9" id="KW-0472">Membrane</keyword>
<proteinExistence type="inferred from homology"/>
<dbReference type="InterPro" id="IPR051310">
    <property type="entry name" value="MCP_chemotaxis"/>
</dbReference>
<dbReference type="PROSITE" id="PS50111">
    <property type="entry name" value="CHEMOTAXIS_TRANSDUC_2"/>
    <property type="match status" value="1"/>
</dbReference>
<evidence type="ECO:0000259" key="10">
    <source>
        <dbReference type="PROSITE" id="PS50111"/>
    </source>
</evidence>
<dbReference type="GO" id="GO:0004888">
    <property type="term" value="F:transmembrane signaling receptor activity"/>
    <property type="evidence" value="ECO:0007669"/>
    <property type="project" value="TreeGrafter"/>
</dbReference>
<dbReference type="SMART" id="SM00283">
    <property type="entry name" value="MA"/>
    <property type="match status" value="1"/>
</dbReference>
<dbReference type="Pfam" id="PF00015">
    <property type="entry name" value="MCPsignal"/>
    <property type="match status" value="1"/>
</dbReference>
<evidence type="ECO:0000313" key="13">
    <source>
        <dbReference type="Proteomes" id="UP000593915"/>
    </source>
</evidence>
<evidence type="ECO:0000256" key="1">
    <source>
        <dbReference type="ARBA" id="ARBA00004651"/>
    </source>
</evidence>
<dbReference type="PANTHER" id="PTHR43531:SF11">
    <property type="entry name" value="METHYL-ACCEPTING CHEMOTAXIS PROTEIN 3"/>
    <property type="match status" value="1"/>
</dbReference>
<dbReference type="EMBL" id="CP061839">
    <property type="protein sequence ID" value="QOW62033.1"/>
    <property type="molecule type" value="Genomic_DNA"/>
</dbReference>
<dbReference type="CDD" id="cd12912">
    <property type="entry name" value="PDC2_MCP_like"/>
    <property type="match status" value="1"/>
</dbReference>
<gene>
    <name evidence="12" type="ORF">IFE08_06795</name>
</gene>
<evidence type="ECO:0000256" key="3">
    <source>
        <dbReference type="ARBA" id="ARBA00022500"/>
    </source>
</evidence>
<feature type="domain" description="HAMP" evidence="11">
    <location>
        <begin position="335"/>
        <end position="389"/>
    </location>
</feature>
<dbReference type="Pfam" id="PF02743">
    <property type="entry name" value="dCache_1"/>
    <property type="match status" value="1"/>
</dbReference>
<dbReference type="Gene3D" id="3.30.450.20">
    <property type="entry name" value="PAS domain"/>
    <property type="match status" value="1"/>
</dbReference>
<dbReference type="PANTHER" id="PTHR43531">
    <property type="entry name" value="PROTEIN ICFG"/>
    <property type="match status" value="1"/>
</dbReference>
<dbReference type="Gene3D" id="6.10.340.10">
    <property type="match status" value="1"/>
</dbReference>
<dbReference type="Gene3D" id="1.10.287.950">
    <property type="entry name" value="Methyl-accepting chemotaxis protein"/>
    <property type="match status" value="1"/>
</dbReference>
<dbReference type="SUPFAM" id="SSF58104">
    <property type="entry name" value="Methyl-accepting chemotaxis protein (MCP) signaling domain"/>
    <property type="match status" value="2"/>
</dbReference>
<accession>A0A7S6WRK4</accession>
<dbReference type="InterPro" id="IPR033479">
    <property type="entry name" value="dCache_1"/>
</dbReference>
<reference evidence="12 13" key="1">
    <citation type="submission" date="2020-09" db="EMBL/GenBank/DDBJ databases">
        <title>Characterization of Treponema spp. from bovine digital dermatitis in Korea.</title>
        <authorList>
            <person name="Espiritu H.M."/>
            <person name="Cho Y.I."/>
            <person name="Mamuad L."/>
        </authorList>
    </citation>
    <scope>NUCLEOTIDE SEQUENCE [LARGE SCALE GENOMIC DNA]</scope>
    <source>
        <strain evidence="12 13">KS1</strain>
    </source>
</reference>
<comment type="similarity">
    <text evidence="7">Belongs to the methyl-accepting chemotaxis (MCP) protein family.</text>
</comment>
<sequence length="722" mass="77716">MKSENKIIVAPESDKPTSKIKKINRKKRFSIRKKLLIIFGLLVVSAILLLGLLAFGTAKKAVTEKVETQLSEKADDIAELIDARINSFFQFLEGIARAPVLTDPSVSYLEKMKLLKAESAFHSEILELDIADLKGNRHISDGSVIAVSDRDWFKAASKGRDFFSEPLVSRIHKGKIIAVFAVPVLDKDRNVIAVLAANVEGSWLSENIADIVVGKSGYCGILGLTGTTIAHKDSERVSSQENILETAQYNETLTSIAAFLSKALNSKETDIGYYQFRGIETIASHAKIKTTNWTIILNAPLDEFMGTIVSLRRYMYSVGAIILISTLVIMFFTASAIVKPVSVVVSALKNIAQGDGDLTVRLPLIGNDEVTELSEYFNQTISKIASSIRTVDENANAMESIGEELASNMTETASSIHQISSNIEGVKQQALTQAASVTETAATVEEIIRTIKSLNTSIEQQSASVAESSSAVEEMVANIASITETLEKTDDVIKTLASATADGKETVAASNSVTQKIAEESGSLLEASSVIQHIASQTNLLAMNAAIEAAHAGDAGKGFAVVADEIRKLAEESSAQGKTITATLKSLSGEIDGLSASAKTAEEKFNVIFGLSDQVKTMSNRLMEAMQEQENGSREVLIAIKDINAVTSQVSDGSTEMLHGGENVAGEMQKLDGLTRIITDSMNEMAAGAIQISNAIQEVNEITQRNKNSIENLAKEVRKFKV</sequence>
<keyword evidence="8" id="KW-0807">Transducer</keyword>
<comment type="subcellular location">
    <subcellularLocation>
        <location evidence="1">Cell membrane</location>
        <topology evidence="1">Multi-pass membrane protein</topology>
    </subcellularLocation>
</comment>
<evidence type="ECO:0000259" key="11">
    <source>
        <dbReference type="PROSITE" id="PS50885"/>
    </source>
</evidence>
<evidence type="ECO:0000256" key="2">
    <source>
        <dbReference type="ARBA" id="ARBA00022475"/>
    </source>
</evidence>
<evidence type="ECO:0000256" key="5">
    <source>
        <dbReference type="ARBA" id="ARBA00022989"/>
    </source>
</evidence>
<dbReference type="AlphaFoldDB" id="A0A7S6WRK4"/>
<dbReference type="PROSITE" id="PS50885">
    <property type="entry name" value="HAMP"/>
    <property type="match status" value="1"/>
</dbReference>
<feature type="domain" description="Methyl-accepting transducer" evidence="10">
    <location>
        <begin position="436"/>
        <end position="665"/>
    </location>
</feature>
<dbReference type="GO" id="GO:0005886">
    <property type="term" value="C:plasma membrane"/>
    <property type="evidence" value="ECO:0007669"/>
    <property type="project" value="UniProtKB-SubCell"/>
</dbReference>